<gene>
    <name evidence="2" type="ORF">DRF65_13415</name>
</gene>
<proteinExistence type="predicted"/>
<keyword evidence="3" id="KW-1185">Reference proteome</keyword>
<protein>
    <submittedName>
        <fullName evidence="2">Uncharacterized protein</fullName>
    </submittedName>
</protein>
<feature type="non-terminal residue" evidence="2">
    <location>
        <position position="102"/>
    </location>
</feature>
<dbReference type="AlphaFoldDB" id="A0A3D9C8E4"/>
<evidence type="ECO:0000313" key="2">
    <source>
        <dbReference type="EMBL" id="REC62019.1"/>
    </source>
</evidence>
<sequence>MKITKLVILFNYKKILLGLCIAVILLIASYQINSPVFNILLKIGSSLIILNIIASIIASYILYDKSDLYKLKNLDRIIDFERIDNAVLIHASFDPLSKKIEE</sequence>
<keyword evidence="1" id="KW-0472">Membrane</keyword>
<name>A0A3D9C8E4_9FLAO</name>
<dbReference type="RefSeq" id="WP_133297834.1">
    <property type="nucleotide sequence ID" value="NZ_QNVT01000011.1"/>
</dbReference>
<evidence type="ECO:0000256" key="1">
    <source>
        <dbReference type="SAM" id="Phobius"/>
    </source>
</evidence>
<accession>A0A3D9C8E4</accession>
<organism evidence="2 3">
    <name type="scientific">Chryseobacterium pennae</name>
    <dbReference type="NCBI Taxonomy" id="2258962"/>
    <lineage>
        <taxon>Bacteria</taxon>
        <taxon>Pseudomonadati</taxon>
        <taxon>Bacteroidota</taxon>
        <taxon>Flavobacteriia</taxon>
        <taxon>Flavobacteriales</taxon>
        <taxon>Weeksellaceae</taxon>
        <taxon>Chryseobacterium group</taxon>
        <taxon>Chryseobacterium</taxon>
    </lineage>
</organism>
<keyword evidence="1" id="KW-1133">Transmembrane helix</keyword>
<dbReference type="Proteomes" id="UP000256686">
    <property type="component" value="Unassembled WGS sequence"/>
</dbReference>
<dbReference type="EMBL" id="QNVT01000011">
    <property type="protein sequence ID" value="REC62019.1"/>
    <property type="molecule type" value="Genomic_DNA"/>
</dbReference>
<evidence type="ECO:0000313" key="3">
    <source>
        <dbReference type="Proteomes" id="UP000256686"/>
    </source>
</evidence>
<feature type="transmembrane region" description="Helical" evidence="1">
    <location>
        <begin position="12"/>
        <end position="33"/>
    </location>
</feature>
<keyword evidence="1" id="KW-0812">Transmembrane</keyword>
<reference evidence="3" key="1">
    <citation type="submission" date="2018-06" db="EMBL/GenBank/DDBJ databases">
        <authorList>
            <person name="Lum Nde A."/>
            <person name="Hugo C."/>
        </authorList>
    </citation>
    <scope>NUCLEOTIDE SEQUENCE [LARGE SCALE GENOMIC DNA]</scope>
    <source>
        <strain evidence="3">1_F178</strain>
    </source>
</reference>
<comment type="caution">
    <text evidence="2">The sequence shown here is derived from an EMBL/GenBank/DDBJ whole genome shotgun (WGS) entry which is preliminary data.</text>
</comment>
<feature type="transmembrane region" description="Helical" evidence="1">
    <location>
        <begin position="39"/>
        <end position="63"/>
    </location>
</feature>